<dbReference type="PANTHER" id="PTHR34605:SF3">
    <property type="entry name" value="P CELL-TYPE AGGLUTINATION PROTEIN MAP4-LIKE-RELATED"/>
    <property type="match status" value="1"/>
</dbReference>
<evidence type="ECO:0000256" key="4">
    <source>
        <dbReference type="PROSITE-ProRule" id="PRU01248"/>
    </source>
</evidence>
<dbReference type="Pfam" id="PF00589">
    <property type="entry name" value="Phage_integrase"/>
    <property type="match status" value="1"/>
</dbReference>
<evidence type="ECO:0000313" key="8">
    <source>
        <dbReference type="Proteomes" id="UP000830401"/>
    </source>
</evidence>
<dbReference type="Proteomes" id="UP000830401">
    <property type="component" value="Plasmid unnamed7"/>
</dbReference>
<name>A0ABY4GFI5_9BACT</name>
<dbReference type="RefSeq" id="WP_245127565.1">
    <property type="nucleotide sequence ID" value="NZ_CP095068.1"/>
</dbReference>
<dbReference type="InterPro" id="IPR052925">
    <property type="entry name" value="Phage_Integrase-like_Recomb"/>
</dbReference>
<dbReference type="Gene3D" id="1.10.443.10">
    <property type="entry name" value="Intergrase catalytic core"/>
    <property type="match status" value="1"/>
</dbReference>
<dbReference type="SUPFAM" id="SSF47823">
    <property type="entry name" value="lambda integrase-like, N-terminal domain"/>
    <property type="match status" value="1"/>
</dbReference>
<gene>
    <name evidence="7" type="ORF">MUN86_29850</name>
</gene>
<evidence type="ECO:0000313" key="7">
    <source>
        <dbReference type="EMBL" id="UOQ69717.1"/>
    </source>
</evidence>
<keyword evidence="8" id="KW-1185">Reference proteome</keyword>
<dbReference type="InterPro" id="IPR011010">
    <property type="entry name" value="DNA_brk_join_enz"/>
</dbReference>
<evidence type="ECO:0000256" key="3">
    <source>
        <dbReference type="ARBA" id="ARBA00023172"/>
    </source>
</evidence>
<evidence type="ECO:0000256" key="2">
    <source>
        <dbReference type="ARBA" id="ARBA00023125"/>
    </source>
</evidence>
<dbReference type="InterPro" id="IPR044068">
    <property type="entry name" value="CB"/>
</dbReference>
<dbReference type="InterPro" id="IPR010998">
    <property type="entry name" value="Integrase_recombinase_N"/>
</dbReference>
<reference evidence="7" key="1">
    <citation type="submission" date="2022-04" db="EMBL/GenBank/DDBJ databases">
        <title>Hymenobacter sp. isolated from the air.</title>
        <authorList>
            <person name="Won M."/>
            <person name="Lee C.-M."/>
            <person name="Woen H.-Y."/>
            <person name="Kwon S.-W."/>
        </authorList>
    </citation>
    <scope>NUCLEOTIDE SEQUENCE</scope>
    <source>
        <strain evidence="7">5420S-77</strain>
        <plasmid evidence="7">unnamed7</plasmid>
    </source>
</reference>
<keyword evidence="7" id="KW-0614">Plasmid</keyword>
<sequence length="328" mass="36905">MAREELARLGEATKAVGQARHLDDFAEKAARYVAAGLDGADNTKEAYAGDWKRFAKWCLEYNCSPLPADVPTLVGFVTYLTEQRRKTATIRRHIASVTKAHKLAGVPSPSTEERFKVFIKGVTRVEGVRQHQAPAFTLDHFKRVIQAIDTSRPAGLRDRALLLLGFSGAFRREELANVNIEHLQFDADGLLVDLPRSKTNQKGEGEEKAVFYSADRRTCPVRAVKEWLELLQAHGHSSGPLFVSFRRGQRLSTRRLNTDSLNLLVQQYLGRKFTAHSLRASFVTIAKLKGVDDSKIMNQTKHKTTAMIRRYTRIDNVRQHNAAQEIGL</sequence>
<protein>
    <submittedName>
        <fullName evidence="7">Tyrosine-type recombinase/integrase</fullName>
    </submittedName>
</protein>
<dbReference type="SUPFAM" id="SSF56349">
    <property type="entry name" value="DNA breaking-rejoining enzymes"/>
    <property type="match status" value="1"/>
</dbReference>
<dbReference type="Gene3D" id="1.10.150.130">
    <property type="match status" value="1"/>
</dbReference>
<evidence type="ECO:0000256" key="1">
    <source>
        <dbReference type="ARBA" id="ARBA00022908"/>
    </source>
</evidence>
<dbReference type="EMBL" id="CP095068">
    <property type="protein sequence ID" value="UOQ69717.1"/>
    <property type="molecule type" value="Genomic_DNA"/>
</dbReference>
<geneLocation type="plasmid" evidence="7 8">
    <name>unnamed7</name>
</geneLocation>
<feature type="domain" description="Tyr recombinase" evidence="5">
    <location>
        <begin position="131"/>
        <end position="324"/>
    </location>
</feature>
<evidence type="ECO:0000259" key="6">
    <source>
        <dbReference type="PROSITE" id="PS51900"/>
    </source>
</evidence>
<keyword evidence="2 4" id="KW-0238">DNA-binding</keyword>
<dbReference type="PANTHER" id="PTHR34605">
    <property type="entry name" value="PHAGE_INTEGRASE DOMAIN-CONTAINING PROTEIN"/>
    <property type="match status" value="1"/>
</dbReference>
<accession>A0ABY4GFI5</accession>
<dbReference type="InterPro" id="IPR013762">
    <property type="entry name" value="Integrase-like_cat_sf"/>
</dbReference>
<proteinExistence type="predicted"/>
<evidence type="ECO:0000259" key="5">
    <source>
        <dbReference type="PROSITE" id="PS51898"/>
    </source>
</evidence>
<keyword evidence="1" id="KW-0229">DNA integration</keyword>
<dbReference type="CDD" id="cd00799">
    <property type="entry name" value="INT_Cre_C"/>
    <property type="match status" value="1"/>
</dbReference>
<feature type="domain" description="Core-binding (CB)" evidence="6">
    <location>
        <begin position="23"/>
        <end position="105"/>
    </location>
</feature>
<organism evidence="7 8">
    <name type="scientific">Hymenobacter volaticus</name>
    <dbReference type="NCBI Taxonomy" id="2932254"/>
    <lineage>
        <taxon>Bacteria</taxon>
        <taxon>Pseudomonadati</taxon>
        <taxon>Bacteroidota</taxon>
        <taxon>Cytophagia</taxon>
        <taxon>Cytophagales</taxon>
        <taxon>Hymenobacteraceae</taxon>
        <taxon>Hymenobacter</taxon>
    </lineage>
</organism>
<keyword evidence="3" id="KW-0233">DNA recombination</keyword>
<dbReference type="InterPro" id="IPR002104">
    <property type="entry name" value="Integrase_catalytic"/>
</dbReference>
<dbReference type="PROSITE" id="PS51898">
    <property type="entry name" value="TYR_RECOMBINASE"/>
    <property type="match status" value="1"/>
</dbReference>
<dbReference type="PROSITE" id="PS51900">
    <property type="entry name" value="CB"/>
    <property type="match status" value="1"/>
</dbReference>